<keyword evidence="2" id="KW-0812">Transmembrane</keyword>
<name>A0A9P4NJX4_9PEZI</name>
<dbReference type="PANTHER" id="PTHR35042">
    <property type="entry name" value="ANTHRONE OXYGENASE ENCC"/>
    <property type="match status" value="1"/>
</dbReference>
<keyword evidence="7" id="KW-1185">Reference proteome</keyword>
<keyword evidence="4" id="KW-0472">Membrane</keyword>
<dbReference type="OrthoDB" id="3648235at2759"/>
<reference evidence="6" key="1">
    <citation type="journal article" date="2020" name="Stud. Mycol.">
        <title>101 Dothideomycetes genomes: a test case for predicting lifestyles and emergence of pathogens.</title>
        <authorList>
            <person name="Haridas S."/>
            <person name="Albert R."/>
            <person name="Binder M."/>
            <person name="Bloem J."/>
            <person name="Labutti K."/>
            <person name="Salamov A."/>
            <person name="Andreopoulos B."/>
            <person name="Baker S."/>
            <person name="Barry K."/>
            <person name="Bills G."/>
            <person name="Bluhm B."/>
            <person name="Cannon C."/>
            <person name="Castanera R."/>
            <person name="Culley D."/>
            <person name="Daum C."/>
            <person name="Ezra D."/>
            <person name="Gonzalez J."/>
            <person name="Henrissat B."/>
            <person name="Kuo A."/>
            <person name="Liang C."/>
            <person name="Lipzen A."/>
            <person name="Lutzoni F."/>
            <person name="Magnuson J."/>
            <person name="Mondo S."/>
            <person name="Nolan M."/>
            <person name="Ohm R."/>
            <person name="Pangilinan J."/>
            <person name="Park H.-J."/>
            <person name="Ramirez L."/>
            <person name="Alfaro M."/>
            <person name="Sun H."/>
            <person name="Tritt A."/>
            <person name="Yoshinaga Y."/>
            <person name="Zwiers L.-H."/>
            <person name="Turgeon B."/>
            <person name="Goodwin S."/>
            <person name="Spatafora J."/>
            <person name="Crous P."/>
            <person name="Grigoriev I."/>
        </authorList>
    </citation>
    <scope>NUCLEOTIDE SEQUENCE</scope>
    <source>
        <strain evidence="6">CBS 130266</strain>
    </source>
</reference>
<dbReference type="AlphaFoldDB" id="A0A9P4NJX4"/>
<evidence type="ECO:0000256" key="2">
    <source>
        <dbReference type="ARBA" id="ARBA00022692"/>
    </source>
</evidence>
<feature type="non-terminal residue" evidence="6">
    <location>
        <position position="1"/>
    </location>
</feature>
<evidence type="ECO:0000256" key="4">
    <source>
        <dbReference type="ARBA" id="ARBA00023136"/>
    </source>
</evidence>
<evidence type="ECO:0000256" key="5">
    <source>
        <dbReference type="ARBA" id="ARBA00034313"/>
    </source>
</evidence>
<organism evidence="6 7">
    <name type="scientific">Tothia fuscella</name>
    <dbReference type="NCBI Taxonomy" id="1048955"/>
    <lineage>
        <taxon>Eukaryota</taxon>
        <taxon>Fungi</taxon>
        <taxon>Dikarya</taxon>
        <taxon>Ascomycota</taxon>
        <taxon>Pezizomycotina</taxon>
        <taxon>Dothideomycetes</taxon>
        <taxon>Pleosporomycetidae</taxon>
        <taxon>Venturiales</taxon>
        <taxon>Cylindrosympodiaceae</taxon>
        <taxon>Tothia</taxon>
    </lineage>
</organism>
<comment type="caution">
    <text evidence="6">The sequence shown here is derived from an EMBL/GenBank/DDBJ whole genome shotgun (WGS) entry which is preliminary data.</text>
</comment>
<dbReference type="Pfam" id="PF08592">
    <property type="entry name" value="Anthrone_oxy"/>
    <property type="match status" value="1"/>
</dbReference>
<sequence>LGGLSCCLSCWIIPLLRKSSSRSPRSAKAQFELVIEKGFRYLQSSSRILGLALASLTYLTYKSPNARIHAQWRFWATALGILLPLAPYEIYFIFPTNCRIIDIGKELRNREKDELDGGGSEEFESLLTKWQWRNGVRFVIPIMAAVI</sequence>
<evidence type="ECO:0000256" key="1">
    <source>
        <dbReference type="ARBA" id="ARBA00004141"/>
    </source>
</evidence>
<dbReference type="EMBL" id="MU007074">
    <property type="protein sequence ID" value="KAF2424444.1"/>
    <property type="molecule type" value="Genomic_DNA"/>
</dbReference>
<comment type="subcellular location">
    <subcellularLocation>
        <location evidence="1">Membrane</location>
        <topology evidence="1">Multi-pass membrane protein</topology>
    </subcellularLocation>
</comment>
<dbReference type="InterPro" id="IPR013901">
    <property type="entry name" value="Anthrone_oxy"/>
</dbReference>
<evidence type="ECO:0000256" key="3">
    <source>
        <dbReference type="ARBA" id="ARBA00022989"/>
    </source>
</evidence>
<gene>
    <name evidence="6" type="ORF">EJ08DRAFT_566817</name>
</gene>
<protein>
    <submittedName>
        <fullName evidence="6">Uncharacterized protein</fullName>
    </submittedName>
</protein>
<comment type="similarity">
    <text evidence="5">Belongs to the anthrone oxygenase family.</text>
</comment>
<evidence type="ECO:0000313" key="6">
    <source>
        <dbReference type="EMBL" id="KAF2424444.1"/>
    </source>
</evidence>
<proteinExistence type="inferred from homology"/>
<accession>A0A9P4NJX4</accession>
<dbReference type="GO" id="GO:0016020">
    <property type="term" value="C:membrane"/>
    <property type="evidence" value="ECO:0007669"/>
    <property type="project" value="UniProtKB-SubCell"/>
</dbReference>
<dbReference type="PANTHER" id="PTHR35042:SF1">
    <property type="entry name" value="DUF1772-DOMAIN-CONTAINING PROTEIN"/>
    <property type="match status" value="1"/>
</dbReference>
<feature type="non-terminal residue" evidence="6">
    <location>
        <position position="147"/>
    </location>
</feature>
<keyword evidence="3" id="KW-1133">Transmembrane helix</keyword>
<evidence type="ECO:0000313" key="7">
    <source>
        <dbReference type="Proteomes" id="UP000800235"/>
    </source>
</evidence>
<dbReference type="Proteomes" id="UP000800235">
    <property type="component" value="Unassembled WGS sequence"/>
</dbReference>